<keyword evidence="4" id="KW-1185">Reference proteome</keyword>
<feature type="signal peptide" evidence="2">
    <location>
        <begin position="1"/>
        <end position="21"/>
    </location>
</feature>
<keyword evidence="1" id="KW-0812">Transmembrane</keyword>
<keyword evidence="2" id="KW-0732">Signal</keyword>
<evidence type="ECO:0000256" key="1">
    <source>
        <dbReference type="SAM" id="Phobius"/>
    </source>
</evidence>
<gene>
    <name evidence="3" type="ORF">SAMN05720469_10351</name>
</gene>
<organism evidence="3 4">
    <name type="scientific">Fibrobacter intestinalis</name>
    <dbReference type="NCBI Taxonomy" id="28122"/>
    <lineage>
        <taxon>Bacteria</taxon>
        <taxon>Pseudomonadati</taxon>
        <taxon>Fibrobacterota</taxon>
        <taxon>Fibrobacteria</taxon>
        <taxon>Fibrobacterales</taxon>
        <taxon>Fibrobacteraceae</taxon>
        <taxon>Fibrobacter</taxon>
    </lineage>
</organism>
<dbReference type="EMBL" id="FRAW01000003">
    <property type="protein sequence ID" value="SHK25388.1"/>
    <property type="molecule type" value="Genomic_DNA"/>
</dbReference>
<keyword evidence="1" id="KW-0472">Membrane</keyword>
<feature type="transmembrane region" description="Helical" evidence="1">
    <location>
        <begin position="73"/>
        <end position="97"/>
    </location>
</feature>
<evidence type="ECO:0008006" key="5">
    <source>
        <dbReference type="Google" id="ProtNLM"/>
    </source>
</evidence>
<dbReference type="Proteomes" id="UP000184275">
    <property type="component" value="Unassembled WGS sequence"/>
</dbReference>
<evidence type="ECO:0000313" key="4">
    <source>
        <dbReference type="Proteomes" id="UP000184275"/>
    </source>
</evidence>
<evidence type="ECO:0000256" key="2">
    <source>
        <dbReference type="SAM" id="SignalP"/>
    </source>
</evidence>
<reference evidence="4" key="1">
    <citation type="submission" date="2016-11" db="EMBL/GenBank/DDBJ databases">
        <authorList>
            <person name="Varghese N."/>
            <person name="Submissions S."/>
        </authorList>
    </citation>
    <scope>NUCLEOTIDE SEQUENCE [LARGE SCALE GENOMIC DNA]</scope>
    <source>
        <strain evidence="4">UWOS</strain>
    </source>
</reference>
<accession>A0A1M6QZ66</accession>
<sequence length="334" mass="38349">MLKNRFFILAFAVFLAIPVWADSSEVMPDSGKSALAPLSDSLTSSPFWRDAEGDYRSEDPGSDSLQIFSPLKFGGMIALSATAYGAAYALVFAKGWWDDERSHFHFENDFDYAKNLDKAGHFAAGVFLAEGFYLGYYWAGLSEFQAYLAAGLSAMSTHIAIDIKDGFAPKWGFSIFDVLSGTLGGFYPMAKRYVPFFKYIDFKYSYWRNSEAYWRETDTGVFTDDYCNETFWLSLKVHRLLPQSARWIWPSWLAVAGGWSVSPSTFYKKKNRHVSKKGHHEFYVALDYDLEGVFKPHQRWARNVVRMLNYIKLPAPTFQVYPDVKFFLLYPIKF</sequence>
<evidence type="ECO:0000313" key="3">
    <source>
        <dbReference type="EMBL" id="SHK25388.1"/>
    </source>
</evidence>
<feature type="chain" id="PRO_5013382475" description="DUF2279 domain-containing protein" evidence="2">
    <location>
        <begin position="22"/>
        <end position="334"/>
    </location>
</feature>
<feature type="transmembrane region" description="Helical" evidence="1">
    <location>
        <begin position="118"/>
        <end position="138"/>
    </location>
</feature>
<protein>
    <recommendedName>
        <fullName evidence="5">DUF2279 domain-containing protein</fullName>
    </recommendedName>
</protein>
<keyword evidence="1" id="KW-1133">Transmembrane helix</keyword>
<name>A0A1M6QZ66_9BACT</name>
<dbReference type="RefSeq" id="WP_073302351.1">
    <property type="nucleotide sequence ID" value="NZ_FRAW01000003.1"/>
</dbReference>
<proteinExistence type="predicted"/>
<dbReference type="AlphaFoldDB" id="A0A1M6QZ66"/>